<dbReference type="OrthoDB" id="3005703at2759"/>
<dbReference type="InterPro" id="IPR036279">
    <property type="entry name" value="5-3_exonuclease_C_sf"/>
</dbReference>
<feature type="compositionally biased region" description="Basic residues" evidence="3">
    <location>
        <begin position="559"/>
        <end position="569"/>
    </location>
</feature>
<dbReference type="Pfam" id="PF00867">
    <property type="entry name" value="XPG_I"/>
    <property type="match status" value="1"/>
</dbReference>
<reference evidence="6" key="1">
    <citation type="submission" date="2020-05" db="EMBL/GenBank/DDBJ databases">
        <title>Mycena genomes resolve the evolution of fungal bioluminescence.</title>
        <authorList>
            <person name="Tsai I.J."/>
        </authorList>
    </citation>
    <scope>NUCLEOTIDE SEQUENCE</scope>
    <source>
        <strain evidence="6">160909Yilan</strain>
    </source>
</reference>
<dbReference type="InterPro" id="IPR006084">
    <property type="entry name" value="XPG/Rad2"/>
</dbReference>
<dbReference type="InterPro" id="IPR029060">
    <property type="entry name" value="PIN-like_dom_sf"/>
</dbReference>
<dbReference type="InterPro" id="IPR006086">
    <property type="entry name" value="XPG-I_dom"/>
</dbReference>
<evidence type="ECO:0000256" key="3">
    <source>
        <dbReference type="SAM" id="MobiDB-lite"/>
    </source>
</evidence>
<keyword evidence="1" id="KW-0540">Nuclease</keyword>
<dbReference type="EMBL" id="JACAZH010000002">
    <property type="protein sequence ID" value="KAF7374677.1"/>
    <property type="molecule type" value="Genomic_DNA"/>
</dbReference>
<dbReference type="CDD" id="cd09870">
    <property type="entry name" value="PIN_YEN1"/>
    <property type="match status" value="1"/>
</dbReference>
<gene>
    <name evidence="6" type="ORF">MSAN_00352700</name>
</gene>
<evidence type="ECO:0000313" key="6">
    <source>
        <dbReference type="EMBL" id="KAF7374677.1"/>
    </source>
</evidence>
<comment type="caution">
    <text evidence="6">The sequence shown here is derived from an EMBL/GenBank/DDBJ whole genome shotgun (WGS) entry which is preliminary data.</text>
</comment>
<dbReference type="InterPro" id="IPR006085">
    <property type="entry name" value="XPG_DNA_repair_N"/>
</dbReference>
<dbReference type="PANTHER" id="PTHR11081:SF75">
    <property type="entry name" value="ENDONUCLEASE, PUTATIVE (AFU_ORTHOLOGUE AFUA_3G13260)-RELATED"/>
    <property type="match status" value="1"/>
</dbReference>
<dbReference type="SUPFAM" id="SSF88723">
    <property type="entry name" value="PIN domain-like"/>
    <property type="match status" value="1"/>
</dbReference>
<dbReference type="SMART" id="SM00484">
    <property type="entry name" value="XPGI"/>
    <property type="match status" value="1"/>
</dbReference>
<dbReference type="PRINTS" id="PR00853">
    <property type="entry name" value="XPGRADSUPER"/>
</dbReference>
<dbReference type="SUPFAM" id="SSF47807">
    <property type="entry name" value="5' to 3' exonuclease, C-terminal subdomain"/>
    <property type="match status" value="1"/>
</dbReference>
<keyword evidence="7" id="KW-1185">Reference proteome</keyword>
<feature type="region of interest" description="Disordered" evidence="3">
    <location>
        <begin position="509"/>
        <end position="569"/>
    </location>
</feature>
<feature type="domain" description="XPG-I" evidence="4">
    <location>
        <begin position="185"/>
        <end position="257"/>
    </location>
</feature>
<accession>A0A8H6ZC48</accession>
<evidence type="ECO:0000256" key="2">
    <source>
        <dbReference type="ARBA" id="ARBA00022801"/>
    </source>
</evidence>
<proteinExistence type="predicted"/>
<dbReference type="PANTHER" id="PTHR11081">
    <property type="entry name" value="FLAP ENDONUCLEASE FAMILY MEMBER"/>
    <property type="match status" value="1"/>
</dbReference>
<keyword evidence="6" id="KW-0255">Endonuclease</keyword>
<name>A0A8H6ZC48_9AGAR</name>
<dbReference type="GO" id="GO:0017108">
    <property type="term" value="F:5'-flap endonuclease activity"/>
    <property type="evidence" value="ECO:0007669"/>
    <property type="project" value="TreeGrafter"/>
</dbReference>
<protein>
    <submittedName>
        <fullName evidence="6">Flap endonuclease GEN 1</fullName>
    </submittedName>
</protein>
<dbReference type="GO" id="GO:0006281">
    <property type="term" value="P:DNA repair"/>
    <property type="evidence" value="ECO:0007669"/>
    <property type="project" value="UniProtKB-ARBA"/>
</dbReference>
<keyword evidence="2" id="KW-0378">Hydrolase</keyword>
<evidence type="ECO:0000259" key="5">
    <source>
        <dbReference type="SMART" id="SM00485"/>
    </source>
</evidence>
<dbReference type="AlphaFoldDB" id="A0A8H6ZC48"/>
<evidence type="ECO:0000313" key="7">
    <source>
        <dbReference type="Proteomes" id="UP000623467"/>
    </source>
</evidence>
<evidence type="ECO:0000256" key="1">
    <source>
        <dbReference type="ARBA" id="ARBA00022722"/>
    </source>
</evidence>
<sequence>MAAGAFSSRVRRFIMKLAKVFCPCLSLSKLDRWLVLVGNHPILFRTTTMGVKGLWKIVEPAVEHRSIIYLATTTDGLLDPNEGGLRLGVDIRYYLPSFLEHRVTPIPSSILLESCSAAMRNAGVHLQGAEIPALKLFFYQLCQFSKAPVTMIFVFDGPHRPDVKRGKRVIDRPTPLIEHVKKLIVAFGYYFHEAPGEAEAELAKLNQLGYIHGILTENSDAFVFGAHCVIRTTGPTVKHICRVYTSRSIGNTSAVNLSTDGLLLFALLSGGDYHCGLAGCGPVIAHGLAASGLGTKLVELITSFRGPHLRQMLAIWRDELSYELMTNSAGYLPRRYPKLARAIPGSFPNIAHAHKYLNPLTSWSPEYTGSQPNTNWLPNEPHIHAITRFCMDRFGWEDTGVLSSGILKRFRHNLWAGGCTANALIIYDPVTKTFSTRTAAAQLTHVYKNPWLNKRDTTVPFQRIRISIQQFIQLMALPRQVLVPGLQSEMLVQVPAALLARAMVTSSTQVQPELQDAHPAQFRKRTRNSGKGIRSAPDASSQSRKRSRVDFMVDGTPPRTKHHQRQHND</sequence>
<dbReference type="Gene3D" id="3.40.50.1010">
    <property type="entry name" value="5'-nuclease"/>
    <property type="match status" value="2"/>
</dbReference>
<organism evidence="6 7">
    <name type="scientific">Mycena sanguinolenta</name>
    <dbReference type="NCBI Taxonomy" id="230812"/>
    <lineage>
        <taxon>Eukaryota</taxon>
        <taxon>Fungi</taxon>
        <taxon>Dikarya</taxon>
        <taxon>Basidiomycota</taxon>
        <taxon>Agaricomycotina</taxon>
        <taxon>Agaricomycetes</taxon>
        <taxon>Agaricomycetidae</taxon>
        <taxon>Agaricales</taxon>
        <taxon>Marasmiineae</taxon>
        <taxon>Mycenaceae</taxon>
        <taxon>Mycena</taxon>
    </lineage>
</organism>
<feature type="domain" description="XPG N-terminal" evidence="5">
    <location>
        <begin position="49"/>
        <end position="175"/>
    </location>
</feature>
<evidence type="ECO:0000259" key="4">
    <source>
        <dbReference type="SMART" id="SM00484"/>
    </source>
</evidence>
<dbReference type="Proteomes" id="UP000623467">
    <property type="component" value="Unassembled WGS sequence"/>
</dbReference>
<dbReference type="SMART" id="SM00485">
    <property type="entry name" value="XPGN"/>
    <property type="match status" value="1"/>
</dbReference>